<protein>
    <submittedName>
        <fullName evidence="7">Type I restriction modification DNA specificity domain protein</fullName>
    </submittedName>
</protein>
<dbReference type="Proteomes" id="UP000004923">
    <property type="component" value="Unassembled WGS sequence"/>
</dbReference>
<dbReference type="CDD" id="cd17260">
    <property type="entry name" value="RMtype1_S_EcoEI-TRD1-CR1_like"/>
    <property type="match status" value="1"/>
</dbReference>
<dbReference type="CDD" id="cd17293">
    <property type="entry name" value="RMtype1_S_Ppo21ORF8840P_TRD1-CR1_like"/>
    <property type="match status" value="1"/>
</dbReference>
<dbReference type="GO" id="GO:0003677">
    <property type="term" value="F:DNA binding"/>
    <property type="evidence" value="ECO:0007669"/>
    <property type="project" value="UniProtKB-KW"/>
</dbReference>
<dbReference type="HOGENOM" id="CLU_021095_10_2_9"/>
<dbReference type="Pfam" id="PF01420">
    <property type="entry name" value="Methylase_S"/>
    <property type="match status" value="2"/>
</dbReference>
<dbReference type="PANTHER" id="PTHR43140:SF1">
    <property type="entry name" value="TYPE I RESTRICTION ENZYME ECOKI SPECIFICITY SUBUNIT"/>
    <property type="match status" value="1"/>
</dbReference>
<accession>E8LF92</accession>
<dbReference type="eggNOG" id="COG0732">
    <property type="taxonomic scope" value="Bacteria"/>
</dbReference>
<keyword evidence="3" id="KW-0238">DNA-binding</keyword>
<dbReference type="GO" id="GO:0009307">
    <property type="term" value="P:DNA restriction-modification system"/>
    <property type="evidence" value="ECO:0007669"/>
    <property type="project" value="UniProtKB-KW"/>
</dbReference>
<organism evidence="7 8">
    <name type="scientific">Phascolarctobacterium succinatutens YIT 12067</name>
    <dbReference type="NCBI Taxonomy" id="626939"/>
    <lineage>
        <taxon>Bacteria</taxon>
        <taxon>Bacillati</taxon>
        <taxon>Bacillota</taxon>
        <taxon>Negativicutes</taxon>
        <taxon>Acidaminococcales</taxon>
        <taxon>Acidaminococcaceae</taxon>
        <taxon>Phascolarctobacterium</taxon>
    </lineage>
</organism>
<feature type="domain" description="Type I restriction modification DNA specificity" evidence="6">
    <location>
        <begin position="38"/>
        <end position="205"/>
    </location>
</feature>
<evidence type="ECO:0000313" key="8">
    <source>
        <dbReference type="Proteomes" id="UP000004923"/>
    </source>
</evidence>
<evidence type="ECO:0000256" key="1">
    <source>
        <dbReference type="ARBA" id="ARBA00010923"/>
    </source>
</evidence>
<evidence type="ECO:0000259" key="6">
    <source>
        <dbReference type="Pfam" id="PF01420"/>
    </source>
</evidence>
<dbReference type="AlphaFoldDB" id="E8LF92"/>
<comment type="subunit">
    <text evidence="4">The methyltransferase is composed of M and S polypeptides.</text>
</comment>
<dbReference type="InterPro" id="IPR051212">
    <property type="entry name" value="Type-I_RE_S_subunit"/>
</dbReference>
<name>E8LF92_9FIRM</name>
<evidence type="ECO:0000256" key="2">
    <source>
        <dbReference type="ARBA" id="ARBA00022747"/>
    </source>
</evidence>
<feature type="domain" description="Type I restriction modification DNA specificity" evidence="6">
    <location>
        <begin position="243"/>
        <end position="411"/>
    </location>
</feature>
<evidence type="ECO:0000313" key="7">
    <source>
        <dbReference type="EMBL" id="EFY04491.1"/>
    </source>
</evidence>
<keyword evidence="5" id="KW-0175">Coiled coil</keyword>
<evidence type="ECO:0000256" key="3">
    <source>
        <dbReference type="ARBA" id="ARBA00023125"/>
    </source>
</evidence>
<keyword evidence="2" id="KW-0680">Restriction system</keyword>
<comment type="caution">
    <text evidence="7">The sequence shown here is derived from an EMBL/GenBank/DDBJ whole genome shotgun (WGS) entry which is preliminary data.</text>
</comment>
<dbReference type="SUPFAM" id="SSF116734">
    <property type="entry name" value="DNA methylase specificity domain"/>
    <property type="match status" value="2"/>
</dbReference>
<feature type="coiled-coil region" evidence="5">
    <location>
        <begin position="183"/>
        <end position="210"/>
    </location>
</feature>
<keyword evidence="8" id="KW-1185">Reference proteome</keyword>
<reference evidence="7 8" key="1">
    <citation type="submission" date="2011-01" db="EMBL/GenBank/DDBJ databases">
        <authorList>
            <person name="Weinstock G."/>
            <person name="Sodergren E."/>
            <person name="Clifton S."/>
            <person name="Fulton L."/>
            <person name="Fulton B."/>
            <person name="Courtney L."/>
            <person name="Fronick C."/>
            <person name="Harrison M."/>
            <person name="Strong C."/>
            <person name="Farmer C."/>
            <person name="Delahaunty K."/>
            <person name="Markovic C."/>
            <person name="Hall O."/>
            <person name="Minx P."/>
            <person name="Tomlinson C."/>
            <person name="Mitreva M."/>
            <person name="Hou S."/>
            <person name="Chen J."/>
            <person name="Wollam A."/>
            <person name="Pepin K.H."/>
            <person name="Johnson M."/>
            <person name="Bhonagiri V."/>
            <person name="Zhang X."/>
            <person name="Suruliraj S."/>
            <person name="Warren W."/>
            <person name="Chinwalla A."/>
            <person name="Mardis E.R."/>
            <person name="Wilson R.K."/>
        </authorList>
    </citation>
    <scope>NUCLEOTIDE SEQUENCE [LARGE SCALE GENOMIC DNA]</scope>
    <source>
        <strain evidence="7 8">YIT 12067</strain>
    </source>
</reference>
<dbReference type="Gene3D" id="3.90.220.20">
    <property type="entry name" value="DNA methylase specificity domains"/>
    <property type="match status" value="2"/>
</dbReference>
<evidence type="ECO:0000256" key="5">
    <source>
        <dbReference type="SAM" id="Coils"/>
    </source>
</evidence>
<proteinExistence type="inferred from homology"/>
<dbReference type="EMBL" id="AEVN01000073">
    <property type="protein sequence ID" value="EFY04491.1"/>
    <property type="molecule type" value="Genomic_DNA"/>
</dbReference>
<sequence length="464" mass="51809">MFAYKGELAMPKKKTALTIEERLQQALVPAEEQPYEVPENWVWVRLGAIAEIVTGGTPSKKHPEYYGGNFPFYKPSDLDQGRLTYDASEYLSEEGKNVSRIIPKNSTAVCCIGSIGKCGYLMCEGTTNQQINSAIPKINSLCLYYYLCTENFVQDLLSMASATTIAIVNKSKMESCAFPLPPLSEQQRIVERIEELFAKLDEAKERLQEGAYSFAVRKAAILHKAFTGELTKQWRRENGVSDESWEDKLLGDVCTVNPKKIDAKNLDDNLEVSFVPMAAVSDVLGEIVNHEVKNLQDVRTGFTNFSKGDVIFAKITPCMENGKSAIVGPLVNDIGYGSTEFYVLRCKEELNNKYLYHMVRNTTFRAEAKAVMTGVVGQQRVPKTFLQEYQLLLPTLSEQHEIVRLIDDLLARERAAQQAAEQALASIDLMKKSILARAFRGELGTNKASEASALELLKQVLAEN</sequence>
<dbReference type="PANTHER" id="PTHR43140">
    <property type="entry name" value="TYPE-1 RESTRICTION ENZYME ECOKI SPECIFICITY PROTEIN"/>
    <property type="match status" value="1"/>
</dbReference>
<dbReference type="InterPro" id="IPR000055">
    <property type="entry name" value="Restrct_endonuc_typeI_TRD"/>
</dbReference>
<gene>
    <name evidence="7" type="ORF">HMPREF9443_01532</name>
</gene>
<comment type="similarity">
    <text evidence="1">Belongs to the type-I restriction system S methylase family.</text>
</comment>
<evidence type="ECO:0000256" key="4">
    <source>
        <dbReference type="ARBA" id="ARBA00038652"/>
    </source>
</evidence>
<dbReference type="InterPro" id="IPR044946">
    <property type="entry name" value="Restrct_endonuc_typeI_TRD_sf"/>
</dbReference>